<dbReference type="CDD" id="cd19531">
    <property type="entry name" value="LCL_NRPS-like"/>
    <property type="match status" value="1"/>
</dbReference>
<dbReference type="Pfam" id="PF00668">
    <property type="entry name" value="Condensation"/>
    <property type="match status" value="2"/>
</dbReference>
<protein>
    <submittedName>
        <fullName evidence="6">Amino acid adenylation domain-containing protein</fullName>
    </submittedName>
</protein>
<evidence type="ECO:0000256" key="2">
    <source>
        <dbReference type="ARBA" id="ARBA00022450"/>
    </source>
</evidence>
<proteinExistence type="predicted"/>
<dbReference type="PROSITE" id="PS51704">
    <property type="entry name" value="GP_PDE"/>
    <property type="match status" value="1"/>
</dbReference>
<dbReference type="SUPFAM" id="SSF52777">
    <property type="entry name" value="CoA-dependent acyltransferases"/>
    <property type="match status" value="4"/>
</dbReference>
<comment type="cofactor">
    <cofactor evidence="1">
        <name>pantetheine 4'-phosphate</name>
        <dbReference type="ChEBI" id="CHEBI:47942"/>
    </cofactor>
</comment>
<dbReference type="InterPro" id="IPR006162">
    <property type="entry name" value="Ppantetheine_attach_site"/>
</dbReference>
<dbReference type="PANTHER" id="PTHR45527:SF1">
    <property type="entry name" value="FATTY ACID SYNTHASE"/>
    <property type="match status" value="1"/>
</dbReference>
<dbReference type="InterPro" id="IPR020845">
    <property type="entry name" value="AMP-binding_CS"/>
</dbReference>
<dbReference type="NCBIfam" id="TIGR01733">
    <property type="entry name" value="AA-adenyl-dom"/>
    <property type="match status" value="1"/>
</dbReference>
<dbReference type="FunFam" id="2.30.38.10:FF:000001">
    <property type="entry name" value="Non-ribosomal peptide synthetase PvdI"/>
    <property type="match status" value="1"/>
</dbReference>
<dbReference type="FunFam" id="3.40.50.12780:FF:000012">
    <property type="entry name" value="Non-ribosomal peptide synthetase"/>
    <property type="match status" value="1"/>
</dbReference>
<feature type="non-terminal residue" evidence="6">
    <location>
        <position position="1813"/>
    </location>
</feature>
<dbReference type="PROSITE" id="PS00012">
    <property type="entry name" value="PHOSPHOPANTETHEINE"/>
    <property type="match status" value="1"/>
</dbReference>
<keyword evidence="2" id="KW-0596">Phosphopantetheine</keyword>
<dbReference type="InterPro" id="IPR045851">
    <property type="entry name" value="AMP-bd_C_sf"/>
</dbReference>
<dbReference type="GO" id="GO:0008081">
    <property type="term" value="F:phosphoric diester hydrolase activity"/>
    <property type="evidence" value="ECO:0007669"/>
    <property type="project" value="InterPro"/>
</dbReference>
<evidence type="ECO:0000259" key="4">
    <source>
        <dbReference type="PROSITE" id="PS50075"/>
    </source>
</evidence>
<dbReference type="Gene3D" id="3.30.300.30">
    <property type="match status" value="1"/>
</dbReference>
<feature type="domain" description="Carrier" evidence="4">
    <location>
        <begin position="993"/>
        <end position="1068"/>
    </location>
</feature>
<dbReference type="PROSITE" id="PS00455">
    <property type="entry name" value="AMP_BINDING"/>
    <property type="match status" value="2"/>
</dbReference>
<dbReference type="InterPro" id="IPR001242">
    <property type="entry name" value="Condensation_dom"/>
</dbReference>
<dbReference type="Gene3D" id="3.30.559.30">
    <property type="entry name" value="Nonribosomal peptide synthetase, condensation domain"/>
    <property type="match status" value="2"/>
</dbReference>
<dbReference type="SUPFAM" id="SSF56801">
    <property type="entry name" value="Acetyl-CoA synthetase-like"/>
    <property type="match status" value="2"/>
</dbReference>
<reference evidence="6" key="1">
    <citation type="submission" date="2021-07" db="EMBL/GenBank/DDBJ databases">
        <title>New genus and species of the family Alcaligenaceae.</title>
        <authorList>
            <person name="Hahn M.W."/>
        </authorList>
    </citation>
    <scope>NUCLEOTIDE SEQUENCE</scope>
    <source>
        <strain evidence="6">LF4-65</strain>
    </source>
</reference>
<dbReference type="GO" id="GO:0044550">
    <property type="term" value="P:secondary metabolite biosynthetic process"/>
    <property type="evidence" value="ECO:0007669"/>
    <property type="project" value="TreeGrafter"/>
</dbReference>
<keyword evidence="3" id="KW-0597">Phosphoprotein</keyword>
<name>A0A953T5V7_9BURK</name>
<accession>A0A953T5V7</accession>
<dbReference type="GO" id="GO:0043041">
    <property type="term" value="P:amino acid activation for nonribosomal peptide biosynthetic process"/>
    <property type="evidence" value="ECO:0007669"/>
    <property type="project" value="TreeGrafter"/>
</dbReference>
<dbReference type="CDD" id="cd17646">
    <property type="entry name" value="A_NRPS_AB3403-like"/>
    <property type="match status" value="1"/>
</dbReference>
<dbReference type="InterPro" id="IPR036736">
    <property type="entry name" value="ACP-like_sf"/>
</dbReference>
<evidence type="ECO:0000313" key="7">
    <source>
        <dbReference type="Proteomes" id="UP000739565"/>
    </source>
</evidence>
<dbReference type="InterPro" id="IPR023213">
    <property type="entry name" value="CAT-like_dom_sf"/>
</dbReference>
<dbReference type="PANTHER" id="PTHR45527">
    <property type="entry name" value="NONRIBOSOMAL PEPTIDE SYNTHETASE"/>
    <property type="match status" value="1"/>
</dbReference>
<dbReference type="GO" id="GO:0031177">
    <property type="term" value="F:phosphopantetheine binding"/>
    <property type="evidence" value="ECO:0007669"/>
    <property type="project" value="TreeGrafter"/>
</dbReference>
<dbReference type="FunFam" id="1.10.1200.10:FF:000005">
    <property type="entry name" value="Nonribosomal peptide synthetase 1"/>
    <property type="match status" value="1"/>
</dbReference>
<dbReference type="SUPFAM" id="SSF47336">
    <property type="entry name" value="ACP-like"/>
    <property type="match status" value="1"/>
</dbReference>
<dbReference type="Gene3D" id="2.30.38.10">
    <property type="entry name" value="Luciferase, Domain 3"/>
    <property type="match status" value="1"/>
</dbReference>
<evidence type="ECO:0000259" key="5">
    <source>
        <dbReference type="PROSITE" id="PS51704"/>
    </source>
</evidence>
<dbReference type="InterPro" id="IPR000873">
    <property type="entry name" value="AMP-dep_synth/lig_dom"/>
</dbReference>
<dbReference type="FunFam" id="3.40.50.980:FF:000001">
    <property type="entry name" value="Non-ribosomal peptide synthetase"/>
    <property type="match status" value="2"/>
</dbReference>
<comment type="caution">
    <text evidence="6">The sequence shown here is derived from an EMBL/GenBank/DDBJ whole genome shotgun (WGS) entry which is preliminary data.</text>
</comment>
<dbReference type="Gene3D" id="3.40.50.980">
    <property type="match status" value="4"/>
</dbReference>
<dbReference type="GO" id="GO:0006629">
    <property type="term" value="P:lipid metabolic process"/>
    <property type="evidence" value="ECO:0007669"/>
    <property type="project" value="InterPro"/>
</dbReference>
<evidence type="ECO:0000256" key="3">
    <source>
        <dbReference type="ARBA" id="ARBA00022553"/>
    </source>
</evidence>
<dbReference type="InterPro" id="IPR010071">
    <property type="entry name" value="AA_adenyl_dom"/>
</dbReference>
<sequence length="1813" mass="200537">MQNLVSNKIATLPLSGAQRNIWFHQQIDTASAAYNLSFRTRILGDLNPERLERSLQYVVDRLDSLRVRYFVENEEPFQEILPPYRVALTHWDVRHEANAQEAAIRLLDAQTLMPFAFEKGRCNRFGLVRVSDGDWLWQWATHHSTLDGAGCEVFIQALNLAYKNDEALTGTGDAAALCEQSTRLWLQAVQADQAYRHSEAWQSDKKYWEDKLVTVTSPTTLSATEPAAVDIQVPRRVSRPLSRHDFNQLAAFGRINGKSVYAALAAGCLAYLYRVKQQTELCIGVPTSRRTRETRLAGGMLANQLPLRIAIDAESTPAAIVQAVATELAEVMAHGHYPNGEIQHLRRLSRQPDAFNVIINLASFNYVADFGLPKTPYYVVGTAPVSDMTLHVWDRRDDDVVDFSFEYNKELYTDHEATTHLEALLRFLKAFVTNSSEPIVIVPMMDATQRARVLANSCGEEVDRAERPLTMPVLFDRQVKKDPSAIALRLADQVVTYRELDQKSNQVARLLIDRGVGPEQVVAVLLNRSVDLIVAMLAVLKTGAAYLPLDPEYPLARLAFMLENSKASQLLTRVDSFQDFLSRSDLSVVPLVDFSSSTQQDIMRVLSAEPITDSIRVSPLLPDHLAYLIYTSGSTGLPKGAGNIHRSVANRLDWMQHVMQLDASDRVLQKTSIGFDVAVWEWFLPIMTGASLVITKSDGHRDPTYLRETIAKQQVTVLHFVPSMLAVFVEQLEAGECQSIRQIVTSGEALGGVLQSQTLAKLSRTKLWNLYGPTEASIDVSVWQCRELDGTRTPPIGHPIWNTELYILDAALEPVPDGSVGELYIAGVGLARGYLGRSALTAERFIACPFATDDRRGSRMYRTGDLAYRRDDGAIEYLGRADQQVKIRGYRIETGEIEASLLTGFPDCLSQTAVVPIKIGTESHLIAYLVPHPGMLVPESAVLRATLLETLPEFMVPSAFMSLDALPLTPNGKLDRKALPNPQSLSSETPYRAAQTDTEIILCRLFAELTGVSSVGLDDSFFSIGGHSLLAMRLISRVAKEQHWHISLRTLFTSPTPYALAQQVARRVDENVVALVSGSGRLDAERVVLSFGQKRLWALDRVEGSSSTYNIPSAVRLLGHLNVDALKSTLWDILSRHVPLRTVLVEGEDGLPVGRVLQSPDVNALLKVADLSIYPEQGREASVQSLIREEYDKPFVLDKDFAMRASLIRVSDLEHVLMITLHHHAGDGVSQAVLFKELAQGYLARCAGNQPDWSALPIQYYDWAAWQQATLEQSLEAKVERAKRRLADFPECLTLPLTYPRDPNRARRAEYLPVKLDTQSVQGLEQLAKQEHTTLFTVLLAAYGATLGRLSGQDDVVIGAPVAGRIHGDAEALIGFMVNTLAIPLSMGDCCTGRQLIARARSSVEEALIDQDVPFDRLVESLGVARSLSHTPVFQAMFAFENEQPKPPSLLGLEAKFEPVTLSRAKFDLILALCPNASGELVGTFEYDADLFSKSSVEIWCEAFEQLLHGLISSVEVPVKTLALVDGVARKELLKDAQGPEVLWHKAGEETLPEMFAAQVRRSSEALALYADGQKLSYAELDARSNKLARHLIALGAGPDQVVAVLLHRTVELMVTLLAVMKSGAAYLPLDPEYPESRLQFMLSDSGAQILVSAEASRVQGVVLPVEVRLDDPEVAQTLRGMSDAHVLEHERHGALRAQHLAYVIYTSGSTGQPKGVGVLHAGLVHQLRWMQKQYPFGETNVMLARTSYAFDASVWELFVPLVSGASVVLADKETLLDMDALSELMVERAVTDLQLVPSLFPIFKTALSRARP</sequence>
<dbReference type="InterPro" id="IPR009081">
    <property type="entry name" value="PP-bd_ACP"/>
</dbReference>
<keyword evidence="7" id="KW-1185">Reference proteome</keyword>
<dbReference type="Gene3D" id="3.30.559.10">
    <property type="entry name" value="Chloramphenicol acetyltransferase-like domain"/>
    <property type="match status" value="2"/>
</dbReference>
<dbReference type="Gene3D" id="1.10.1200.10">
    <property type="entry name" value="ACP-like"/>
    <property type="match status" value="1"/>
</dbReference>
<dbReference type="Pfam" id="PF00501">
    <property type="entry name" value="AMP-binding"/>
    <property type="match status" value="2"/>
</dbReference>
<organism evidence="6 7">
    <name type="scientific">Zwartia hollandica</name>
    <dbReference type="NCBI Taxonomy" id="324606"/>
    <lineage>
        <taxon>Bacteria</taxon>
        <taxon>Pseudomonadati</taxon>
        <taxon>Pseudomonadota</taxon>
        <taxon>Betaproteobacteria</taxon>
        <taxon>Burkholderiales</taxon>
        <taxon>Alcaligenaceae</taxon>
        <taxon>Zwartia</taxon>
    </lineage>
</organism>
<dbReference type="GO" id="GO:0005829">
    <property type="term" value="C:cytosol"/>
    <property type="evidence" value="ECO:0007669"/>
    <property type="project" value="TreeGrafter"/>
</dbReference>
<evidence type="ECO:0000313" key="6">
    <source>
        <dbReference type="EMBL" id="MBZ1352026.1"/>
    </source>
</evidence>
<dbReference type="Proteomes" id="UP000739565">
    <property type="component" value="Unassembled WGS sequence"/>
</dbReference>
<dbReference type="PROSITE" id="PS50075">
    <property type="entry name" value="CARRIER"/>
    <property type="match status" value="1"/>
</dbReference>
<dbReference type="EMBL" id="JAHXRI010000025">
    <property type="protein sequence ID" value="MBZ1352026.1"/>
    <property type="molecule type" value="Genomic_DNA"/>
</dbReference>
<feature type="domain" description="GP-PDE" evidence="5">
    <location>
        <begin position="1723"/>
        <end position="1813"/>
    </location>
</feature>
<dbReference type="FunFam" id="3.40.50.980:FF:000002">
    <property type="entry name" value="Enterobactin synthetase component F"/>
    <property type="match status" value="1"/>
</dbReference>
<evidence type="ECO:0000256" key="1">
    <source>
        <dbReference type="ARBA" id="ARBA00001957"/>
    </source>
</evidence>
<dbReference type="InterPro" id="IPR030395">
    <property type="entry name" value="GP_PDE_dom"/>
</dbReference>
<dbReference type="Pfam" id="PF00550">
    <property type="entry name" value="PP-binding"/>
    <property type="match status" value="1"/>
</dbReference>
<gene>
    <name evidence="6" type="ORF">KZZ10_15380</name>
</gene>